<name>A0A0C3FGJ1_PILCF</name>
<feature type="compositionally biased region" description="Pro residues" evidence="1">
    <location>
        <begin position="52"/>
        <end position="61"/>
    </location>
</feature>
<dbReference type="InParanoid" id="A0A0C3FGJ1"/>
<dbReference type="AlphaFoldDB" id="A0A0C3FGJ1"/>
<organism evidence="2 3">
    <name type="scientific">Piloderma croceum (strain F 1598)</name>
    <dbReference type="NCBI Taxonomy" id="765440"/>
    <lineage>
        <taxon>Eukaryota</taxon>
        <taxon>Fungi</taxon>
        <taxon>Dikarya</taxon>
        <taxon>Basidiomycota</taxon>
        <taxon>Agaricomycotina</taxon>
        <taxon>Agaricomycetes</taxon>
        <taxon>Agaricomycetidae</taxon>
        <taxon>Atheliales</taxon>
        <taxon>Atheliaceae</taxon>
        <taxon>Piloderma</taxon>
    </lineage>
</organism>
<dbReference type="HOGENOM" id="CLU_1434951_0_0_1"/>
<evidence type="ECO:0000256" key="1">
    <source>
        <dbReference type="SAM" id="MobiDB-lite"/>
    </source>
</evidence>
<evidence type="ECO:0000313" key="3">
    <source>
        <dbReference type="Proteomes" id="UP000054166"/>
    </source>
</evidence>
<proteinExistence type="predicted"/>
<accession>A0A0C3FGJ1</accession>
<feature type="region of interest" description="Disordered" evidence="1">
    <location>
        <begin position="1"/>
        <end position="86"/>
    </location>
</feature>
<protein>
    <submittedName>
        <fullName evidence="2">Uncharacterized protein</fullName>
    </submittedName>
</protein>
<keyword evidence="3" id="KW-1185">Reference proteome</keyword>
<evidence type="ECO:0000313" key="2">
    <source>
        <dbReference type="EMBL" id="KIM79076.1"/>
    </source>
</evidence>
<dbReference type="EMBL" id="KN833012">
    <property type="protein sequence ID" value="KIM79076.1"/>
    <property type="molecule type" value="Genomic_DNA"/>
</dbReference>
<reference evidence="3" key="2">
    <citation type="submission" date="2015-01" db="EMBL/GenBank/DDBJ databases">
        <title>Evolutionary Origins and Diversification of the Mycorrhizal Mutualists.</title>
        <authorList>
            <consortium name="DOE Joint Genome Institute"/>
            <consortium name="Mycorrhizal Genomics Consortium"/>
            <person name="Kohler A."/>
            <person name="Kuo A."/>
            <person name="Nagy L.G."/>
            <person name="Floudas D."/>
            <person name="Copeland A."/>
            <person name="Barry K.W."/>
            <person name="Cichocki N."/>
            <person name="Veneault-Fourrey C."/>
            <person name="LaButti K."/>
            <person name="Lindquist E.A."/>
            <person name="Lipzen A."/>
            <person name="Lundell T."/>
            <person name="Morin E."/>
            <person name="Murat C."/>
            <person name="Riley R."/>
            <person name="Ohm R."/>
            <person name="Sun H."/>
            <person name="Tunlid A."/>
            <person name="Henrissat B."/>
            <person name="Grigoriev I.V."/>
            <person name="Hibbett D.S."/>
            <person name="Martin F."/>
        </authorList>
    </citation>
    <scope>NUCLEOTIDE SEQUENCE [LARGE SCALE GENOMIC DNA]</scope>
    <source>
        <strain evidence="3">F 1598</strain>
    </source>
</reference>
<dbReference type="Proteomes" id="UP000054166">
    <property type="component" value="Unassembled WGS sequence"/>
</dbReference>
<reference evidence="2 3" key="1">
    <citation type="submission" date="2014-04" db="EMBL/GenBank/DDBJ databases">
        <authorList>
            <consortium name="DOE Joint Genome Institute"/>
            <person name="Kuo A."/>
            <person name="Tarkka M."/>
            <person name="Buscot F."/>
            <person name="Kohler A."/>
            <person name="Nagy L.G."/>
            <person name="Floudas D."/>
            <person name="Copeland A."/>
            <person name="Barry K.W."/>
            <person name="Cichocki N."/>
            <person name="Veneault-Fourrey C."/>
            <person name="LaButti K."/>
            <person name="Lindquist E.A."/>
            <person name="Lipzen A."/>
            <person name="Lundell T."/>
            <person name="Morin E."/>
            <person name="Murat C."/>
            <person name="Sun H."/>
            <person name="Tunlid A."/>
            <person name="Henrissat B."/>
            <person name="Grigoriev I.V."/>
            <person name="Hibbett D.S."/>
            <person name="Martin F."/>
            <person name="Nordberg H.P."/>
            <person name="Cantor M.N."/>
            <person name="Hua S.X."/>
        </authorList>
    </citation>
    <scope>NUCLEOTIDE SEQUENCE [LARGE SCALE GENOMIC DNA]</scope>
    <source>
        <strain evidence="2 3">F 1598</strain>
    </source>
</reference>
<gene>
    <name evidence="2" type="ORF">PILCRDRAFT_10734</name>
</gene>
<sequence>MRGTRHGRGIVTPRHPPPPHAVPLQPETERRQLGFGFFGPPALRLAFREHTTPPPPPPPPPRTRRRTAPAHCPPSPFRAARPKSSHNGLVSGFGPTPLPGSHFMSAQLHHHHHHLIRTTTLPLRTIPCRCFTRRALNRATTAQFRDLAQPPSLAPISRAHSSTTTTITSYAPPHCPYAPSPVAVSHGTP</sequence>